<dbReference type="InterPro" id="IPR003346">
    <property type="entry name" value="Transposase_20"/>
</dbReference>
<feature type="domain" description="Transposase IS116/IS110/IS902 C-terminal" evidence="1">
    <location>
        <begin position="130"/>
        <end position="208"/>
    </location>
</feature>
<name>A0A538SM95_UNCEI</name>
<reference evidence="2 3" key="1">
    <citation type="journal article" date="2019" name="Nat. Microbiol.">
        <title>Mediterranean grassland soil C-N compound turnover is dependent on rainfall and depth, and is mediated by genomically divergent microorganisms.</title>
        <authorList>
            <person name="Diamond S."/>
            <person name="Andeer P.F."/>
            <person name="Li Z."/>
            <person name="Crits-Christoph A."/>
            <person name="Burstein D."/>
            <person name="Anantharaman K."/>
            <person name="Lane K.R."/>
            <person name="Thomas B.C."/>
            <person name="Pan C."/>
            <person name="Northen T.R."/>
            <person name="Banfield J.F."/>
        </authorList>
    </citation>
    <scope>NUCLEOTIDE SEQUENCE [LARGE SCALE GENOMIC DNA]</scope>
    <source>
        <strain evidence="2">WS_3</strain>
    </source>
</reference>
<evidence type="ECO:0000313" key="3">
    <source>
        <dbReference type="Proteomes" id="UP000320184"/>
    </source>
</evidence>
<accession>A0A538SM95</accession>
<dbReference type="NCBIfam" id="NF033542">
    <property type="entry name" value="transpos_IS110"/>
    <property type="match status" value="1"/>
</dbReference>
<dbReference type="Pfam" id="PF02371">
    <property type="entry name" value="Transposase_20"/>
    <property type="match status" value="1"/>
</dbReference>
<dbReference type="GO" id="GO:0004803">
    <property type="term" value="F:transposase activity"/>
    <property type="evidence" value="ECO:0007669"/>
    <property type="project" value="InterPro"/>
</dbReference>
<dbReference type="PANTHER" id="PTHR33055">
    <property type="entry name" value="TRANSPOSASE FOR INSERTION SEQUENCE ELEMENT IS1111A"/>
    <property type="match status" value="1"/>
</dbReference>
<organism evidence="2 3">
    <name type="scientific">Eiseniibacteriota bacterium</name>
    <dbReference type="NCBI Taxonomy" id="2212470"/>
    <lineage>
        <taxon>Bacteria</taxon>
        <taxon>Candidatus Eiseniibacteriota</taxon>
    </lineage>
</organism>
<gene>
    <name evidence="2" type="ORF">E6K73_02730</name>
</gene>
<dbReference type="GO" id="GO:0003677">
    <property type="term" value="F:DNA binding"/>
    <property type="evidence" value="ECO:0007669"/>
    <property type="project" value="InterPro"/>
</dbReference>
<dbReference type="GO" id="GO:0006313">
    <property type="term" value="P:DNA transposition"/>
    <property type="evidence" value="ECO:0007669"/>
    <property type="project" value="InterPro"/>
</dbReference>
<dbReference type="PANTHER" id="PTHR33055:SF15">
    <property type="entry name" value="TRANSPOSASE-RELATED"/>
    <property type="match status" value="1"/>
</dbReference>
<dbReference type="AlphaFoldDB" id="A0A538SM95"/>
<proteinExistence type="predicted"/>
<feature type="non-terminal residue" evidence="2">
    <location>
        <position position="1"/>
    </location>
</feature>
<dbReference type="EMBL" id="VBOT01000032">
    <property type="protein sequence ID" value="TMQ52475.1"/>
    <property type="molecule type" value="Genomic_DNA"/>
</dbReference>
<protein>
    <submittedName>
        <fullName evidence="2">IS110 family transposase</fullName>
    </submittedName>
</protein>
<comment type="caution">
    <text evidence="2">The sequence shown here is derived from an EMBL/GenBank/DDBJ whole genome shotgun (WGS) entry which is preliminary data.</text>
</comment>
<dbReference type="InterPro" id="IPR047650">
    <property type="entry name" value="Transpos_IS110"/>
</dbReference>
<sequence>PTQKSDRRDAREICEGVRRGQYRSIVHVPPENITTLRDTLARRRHFVRLQTAEVNAVKRLLRAAGLGTLTRRSLRSEVAWDRLHAALSFDASRQGHVALPHVVWSSAGAQITTLESWLDTQRAPFVEAVERLQSVPGVGPIVALTAIAVFSDVDRFASAKHAASYAGLIPSTDQSGDRDAHGRITRRGSTELRAMLCEAAHHAGRPDPPLYPYFRSLCIRRGYKMAVVAVAHRLCRILWAMLRHQTSFDLHKLGVERGPFEKTTTHLYRLKKNPTVIAAPA</sequence>
<evidence type="ECO:0000259" key="1">
    <source>
        <dbReference type="Pfam" id="PF02371"/>
    </source>
</evidence>
<evidence type="ECO:0000313" key="2">
    <source>
        <dbReference type="EMBL" id="TMQ52475.1"/>
    </source>
</evidence>
<dbReference type="Proteomes" id="UP000320184">
    <property type="component" value="Unassembled WGS sequence"/>
</dbReference>